<reference evidence="4" key="1">
    <citation type="submission" date="2020-11" db="EMBL/GenBank/DDBJ databases">
        <authorList>
            <consortium name="DOE Joint Genome Institute"/>
            <person name="Ahrendt S."/>
            <person name="Riley R."/>
            <person name="Andreopoulos W."/>
            <person name="Labutti K."/>
            <person name="Pangilinan J."/>
            <person name="Ruiz-Duenas F.J."/>
            <person name="Barrasa J.M."/>
            <person name="Sanchez-Garcia M."/>
            <person name="Camarero S."/>
            <person name="Miyauchi S."/>
            <person name="Serrano A."/>
            <person name="Linde D."/>
            <person name="Babiker R."/>
            <person name="Drula E."/>
            <person name="Ayuso-Fernandez I."/>
            <person name="Pacheco R."/>
            <person name="Padilla G."/>
            <person name="Ferreira P."/>
            <person name="Barriuso J."/>
            <person name="Kellner H."/>
            <person name="Castanera R."/>
            <person name="Alfaro M."/>
            <person name="Ramirez L."/>
            <person name="Pisabarro A.G."/>
            <person name="Kuo A."/>
            <person name="Tritt A."/>
            <person name="Lipzen A."/>
            <person name="He G."/>
            <person name="Yan M."/>
            <person name="Ng V."/>
            <person name="Cullen D."/>
            <person name="Martin F."/>
            <person name="Rosso M.-N."/>
            <person name="Henrissat B."/>
            <person name="Hibbett D."/>
            <person name="Martinez A.T."/>
            <person name="Grigoriev I.V."/>
        </authorList>
    </citation>
    <scope>NUCLEOTIDE SEQUENCE</scope>
    <source>
        <strain evidence="4">CBS 247.69</strain>
    </source>
</reference>
<evidence type="ECO:0000259" key="3">
    <source>
        <dbReference type="Pfam" id="PF20151"/>
    </source>
</evidence>
<name>A0A9P5XWB6_9AGAR</name>
<organism evidence="4 5">
    <name type="scientific">Collybia nuda</name>
    <dbReference type="NCBI Taxonomy" id="64659"/>
    <lineage>
        <taxon>Eukaryota</taxon>
        <taxon>Fungi</taxon>
        <taxon>Dikarya</taxon>
        <taxon>Basidiomycota</taxon>
        <taxon>Agaricomycotina</taxon>
        <taxon>Agaricomycetes</taxon>
        <taxon>Agaricomycetidae</taxon>
        <taxon>Agaricales</taxon>
        <taxon>Tricholomatineae</taxon>
        <taxon>Clitocybaceae</taxon>
        <taxon>Collybia</taxon>
    </lineage>
</organism>
<feature type="transmembrane region" description="Helical" evidence="2">
    <location>
        <begin position="66"/>
        <end position="90"/>
    </location>
</feature>
<feature type="region of interest" description="Disordered" evidence="1">
    <location>
        <begin position="316"/>
        <end position="373"/>
    </location>
</feature>
<feature type="domain" description="DUF6533" evidence="3">
    <location>
        <begin position="32"/>
        <end position="77"/>
    </location>
</feature>
<dbReference type="EMBL" id="MU150355">
    <property type="protein sequence ID" value="KAF9457889.1"/>
    <property type="molecule type" value="Genomic_DNA"/>
</dbReference>
<gene>
    <name evidence="4" type="ORF">BDZ94DRAFT_1227223</name>
</gene>
<dbReference type="OrthoDB" id="3038990at2759"/>
<protein>
    <recommendedName>
        <fullName evidence="3">DUF6533 domain-containing protein</fullName>
    </recommendedName>
</protein>
<sequence length="373" mass="41601">MANSSYIHLPNPFTPLAFLPPDQAYQKSVTDYITTGALSILVWDILTHLQSDYKLVSRYRVNLPTIVYFVSRWSTLLYAITISVFHSAPIDDCDTLTKATCAVYHVTVSSTALLFFLRVRAIFNRNTYITVGFFTLWVIVLGGSLTSVLSATGVHIGNTKYCTFSDLKTYRSAVANITLAIFDTAIFIGITWRLSNSHLSIKKTNSADLKPRFHLFGRYLPVFTKALLHDGQKYYLVAMLANLLVVFLDFIPGVPMPYRATFLAPAIGLTNIMACRVFRHTKMRNKNKEPPIANVSTLLFRMGDSTSTPLPIHVRKQRSEDSLTMSSVSQSGPYSSGAVEMEAPSDNSCSLEKGRRNSEELGSDIYKLSVSRS</sequence>
<evidence type="ECO:0000313" key="5">
    <source>
        <dbReference type="Proteomes" id="UP000807353"/>
    </source>
</evidence>
<evidence type="ECO:0000256" key="2">
    <source>
        <dbReference type="SAM" id="Phobius"/>
    </source>
</evidence>
<accession>A0A9P5XWB6</accession>
<feature type="transmembrane region" description="Helical" evidence="2">
    <location>
        <begin position="131"/>
        <end position="153"/>
    </location>
</feature>
<feature type="transmembrane region" description="Helical" evidence="2">
    <location>
        <begin position="102"/>
        <end position="119"/>
    </location>
</feature>
<dbReference type="InterPro" id="IPR045340">
    <property type="entry name" value="DUF6533"/>
</dbReference>
<dbReference type="Pfam" id="PF20151">
    <property type="entry name" value="DUF6533"/>
    <property type="match status" value="1"/>
</dbReference>
<keyword evidence="2" id="KW-0472">Membrane</keyword>
<keyword evidence="2" id="KW-0812">Transmembrane</keyword>
<evidence type="ECO:0000313" key="4">
    <source>
        <dbReference type="EMBL" id="KAF9457889.1"/>
    </source>
</evidence>
<evidence type="ECO:0000256" key="1">
    <source>
        <dbReference type="SAM" id="MobiDB-lite"/>
    </source>
</evidence>
<feature type="transmembrane region" description="Helical" evidence="2">
    <location>
        <begin position="234"/>
        <end position="254"/>
    </location>
</feature>
<feature type="compositionally biased region" description="Low complexity" evidence="1">
    <location>
        <begin position="326"/>
        <end position="336"/>
    </location>
</feature>
<keyword evidence="2" id="KW-1133">Transmembrane helix</keyword>
<feature type="transmembrane region" description="Helical" evidence="2">
    <location>
        <begin position="173"/>
        <end position="194"/>
    </location>
</feature>
<dbReference type="AlphaFoldDB" id="A0A9P5XWB6"/>
<comment type="caution">
    <text evidence="4">The sequence shown here is derived from an EMBL/GenBank/DDBJ whole genome shotgun (WGS) entry which is preliminary data.</text>
</comment>
<proteinExistence type="predicted"/>
<keyword evidence="5" id="KW-1185">Reference proteome</keyword>
<dbReference type="Proteomes" id="UP000807353">
    <property type="component" value="Unassembled WGS sequence"/>
</dbReference>
<feature type="transmembrane region" description="Helical" evidence="2">
    <location>
        <begin position="260"/>
        <end position="278"/>
    </location>
</feature>